<dbReference type="EMBL" id="KE721125">
    <property type="protein sequence ID" value="ERF72014.1"/>
    <property type="molecule type" value="Genomic_DNA"/>
</dbReference>
<evidence type="ECO:0000313" key="1">
    <source>
        <dbReference type="EMBL" id="ERF72014.1"/>
    </source>
</evidence>
<accession>U1HS67</accession>
<dbReference type="eggNOG" id="ENOG502SB01">
    <property type="taxonomic scope" value="Eukaryota"/>
</dbReference>
<gene>
    <name evidence="1" type="ORF">EPUS_08408</name>
</gene>
<protein>
    <submittedName>
        <fullName evidence="1">Uncharacterized protein</fullName>
    </submittedName>
</protein>
<dbReference type="Proteomes" id="UP000019373">
    <property type="component" value="Unassembled WGS sequence"/>
</dbReference>
<reference evidence="2" key="1">
    <citation type="journal article" date="2014" name="BMC Genomics">
        <title>Genome characteristics reveal the impact of lichenization on lichen-forming fungus Endocarpon pusillum Hedwig (Verrucariales, Ascomycota).</title>
        <authorList>
            <person name="Wang Y.-Y."/>
            <person name="Liu B."/>
            <person name="Zhang X.-Y."/>
            <person name="Zhou Q.-M."/>
            <person name="Zhang T."/>
            <person name="Li H."/>
            <person name="Yu Y.-F."/>
            <person name="Zhang X.-L."/>
            <person name="Hao X.-Y."/>
            <person name="Wang M."/>
            <person name="Wang L."/>
            <person name="Wei J.-C."/>
        </authorList>
    </citation>
    <scope>NUCLEOTIDE SEQUENCE [LARGE SCALE GENOMIC DNA]</scope>
    <source>
        <strain evidence="2">Z07020 / HMAS-L-300199</strain>
    </source>
</reference>
<dbReference type="RefSeq" id="XP_007802325.1">
    <property type="nucleotide sequence ID" value="XM_007804134.1"/>
</dbReference>
<dbReference type="OrthoDB" id="610608at2759"/>
<dbReference type="OMA" id="KCETARR"/>
<organism evidence="1 2">
    <name type="scientific">Endocarpon pusillum (strain Z07020 / HMAS-L-300199)</name>
    <name type="common">Lichen-forming fungus</name>
    <dbReference type="NCBI Taxonomy" id="1263415"/>
    <lineage>
        <taxon>Eukaryota</taxon>
        <taxon>Fungi</taxon>
        <taxon>Dikarya</taxon>
        <taxon>Ascomycota</taxon>
        <taxon>Pezizomycotina</taxon>
        <taxon>Eurotiomycetes</taxon>
        <taxon>Chaetothyriomycetidae</taxon>
        <taxon>Verrucariales</taxon>
        <taxon>Verrucariaceae</taxon>
        <taxon>Endocarpon</taxon>
    </lineage>
</organism>
<sequence>MASLPPTFSEDKEPEIKTYLPETLHFHRGIQIMRVRDIEFQIPIPSSKNDPEKPDWSIVRRAWWDVIKLVYSYSSPEAGDPSKCETARRLTLELRIMADSDMILAPQRANKHGTASIEVLSIPDSVTDGEWIDFIRRVTDLWMSYDDADGKKLNVRPQWAKDGWTSHVMGGMPAKEYLKKVAYEEAIPEFTEMLKDIGRLYRKARH</sequence>
<dbReference type="HOGENOM" id="CLU_1415429_0_0_1"/>
<keyword evidence="2" id="KW-1185">Reference proteome</keyword>
<proteinExistence type="predicted"/>
<dbReference type="AlphaFoldDB" id="U1HS67"/>
<name>U1HS67_ENDPU</name>
<dbReference type="GeneID" id="19243257"/>
<evidence type="ECO:0000313" key="2">
    <source>
        <dbReference type="Proteomes" id="UP000019373"/>
    </source>
</evidence>